<dbReference type="InterPro" id="IPR016461">
    <property type="entry name" value="COMT-like"/>
</dbReference>
<protein>
    <submittedName>
        <fullName evidence="7">Putative O-methyltransferase</fullName>
    </submittedName>
</protein>
<feature type="domain" description="O-methyltransferase C-terminal" evidence="6">
    <location>
        <begin position="131"/>
        <end position="333"/>
    </location>
</feature>
<feature type="active site" description="Proton acceptor" evidence="4">
    <location>
        <position position="262"/>
    </location>
</feature>
<evidence type="ECO:0000256" key="1">
    <source>
        <dbReference type="ARBA" id="ARBA00022603"/>
    </source>
</evidence>
<dbReference type="PIRSF" id="PIRSF005739">
    <property type="entry name" value="O-mtase"/>
    <property type="match status" value="1"/>
</dbReference>
<keyword evidence="1 7" id="KW-0489">Methyltransferase</keyword>
<evidence type="ECO:0000259" key="6">
    <source>
        <dbReference type="Pfam" id="PF00891"/>
    </source>
</evidence>
<dbReference type="SUPFAM" id="SSF53335">
    <property type="entry name" value="S-adenosyl-L-methionine-dependent methyltransferases"/>
    <property type="match status" value="1"/>
</dbReference>
<dbReference type="InterPro" id="IPR001077">
    <property type="entry name" value="COMT_C"/>
</dbReference>
<proteinExistence type="predicted"/>
<dbReference type="AlphaFoldDB" id="A0A6A6TSZ6"/>
<dbReference type="Gene3D" id="1.10.10.10">
    <property type="entry name" value="Winged helix-like DNA-binding domain superfamily/Winged helix DNA-binding domain"/>
    <property type="match status" value="1"/>
</dbReference>
<dbReference type="Pfam" id="PF00891">
    <property type="entry name" value="Methyltransf_2"/>
    <property type="match status" value="1"/>
</dbReference>
<keyword evidence="8" id="KW-1185">Reference proteome</keyword>
<keyword evidence="2 7" id="KW-0808">Transferase</keyword>
<feature type="region of interest" description="Disordered" evidence="5">
    <location>
        <begin position="24"/>
        <end position="52"/>
    </location>
</feature>
<evidence type="ECO:0000256" key="4">
    <source>
        <dbReference type="PIRSR" id="PIRSR005739-1"/>
    </source>
</evidence>
<evidence type="ECO:0000256" key="2">
    <source>
        <dbReference type="ARBA" id="ARBA00022679"/>
    </source>
</evidence>
<dbReference type="PANTHER" id="PTHR43712:SF1">
    <property type="entry name" value="HYPOTHETICAL O-METHYLTRANSFERASE (EUROFUNG)-RELATED"/>
    <property type="match status" value="1"/>
</dbReference>
<accession>A0A6A6TSZ6</accession>
<dbReference type="InterPro" id="IPR036388">
    <property type="entry name" value="WH-like_DNA-bd_sf"/>
</dbReference>
<organism evidence="7 8">
    <name type="scientific">Lophiostoma macrostomum CBS 122681</name>
    <dbReference type="NCBI Taxonomy" id="1314788"/>
    <lineage>
        <taxon>Eukaryota</taxon>
        <taxon>Fungi</taxon>
        <taxon>Dikarya</taxon>
        <taxon>Ascomycota</taxon>
        <taxon>Pezizomycotina</taxon>
        <taxon>Dothideomycetes</taxon>
        <taxon>Pleosporomycetidae</taxon>
        <taxon>Pleosporales</taxon>
        <taxon>Lophiostomataceae</taxon>
        <taxon>Lophiostoma</taxon>
    </lineage>
</organism>
<feature type="compositionally biased region" description="Polar residues" evidence="5">
    <location>
        <begin position="27"/>
        <end position="52"/>
    </location>
</feature>
<evidence type="ECO:0000313" key="8">
    <source>
        <dbReference type="Proteomes" id="UP000799324"/>
    </source>
</evidence>
<dbReference type="PANTHER" id="PTHR43712">
    <property type="entry name" value="PUTATIVE (AFU_ORTHOLOGUE AFUA_4G14580)-RELATED"/>
    <property type="match status" value="1"/>
</dbReference>
<evidence type="ECO:0000256" key="3">
    <source>
        <dbReference type="ARBA" id="ARBA00022691"/>
    </source>
</evidence>
<dbReference type="GO" id="GO:0032259">
    <property type="term" value="P:methylation"/>
    <property type="evidence" value="ECO:0007669"/>
    <property type="project" value="UniProtKB-KW"/>
</dbReference>
<reference evidence="7" key="1">
    <citation type="journal article" date="2020" name="Stud. Mycol.">
        <title>101 Dothideomycetes genomes: a test case for predicting lifestyles and emergence of pathogens.</title>
        <authorList>
            <person name="Haridas S."/>
            <person name="Albert R."/>
            <person name="Binder M."/>
            <person name="Bloem J."/>
            <person name="Labutti K."/>
            <person name="Salamov A."/>
            <person name="Andreopoulos B."/>
            <person name="Baker S."/>
            <person name="Barry K."/>
            <person name="Bills G."/>
            <person name="Bluhm B."/>
            <person name="Cannon C."/>
            <person name="Castanera R."/>
            <person name="Culley D."/>
            <person name="Daum C."/>
            <person name="Ezra D."/>
            <person name="Gonzalez J."/>
            <person name="Henrissat B."/>
            <person name="Kuo A."/>
            <person name="Liang C."/>
            <person name="Lipzen A."/>
            <person name="Lutzoni F."/>
            <person name="Magnuson J."/>
            <person name="Mondo S."/>
            <person name="Nolan M."/>
            <person name="Ohm R."/>
            <person name="Pangilinan J."/>
            <person name="Park H.-J."/>
            <person name="Ramirez L."/>
            <person name="Alfaro M."/>
            <person name="Sun H."/>
            <person name="Tritt A."/>
            <person name="Yoshinaga Y."/>
            <person name="Zwiers L.-H."/>
            <person name="Turgeon B."/>
            <person name="Goodwin S."/>
            <person name="Spatafora J."/>
            <person name="Crous P."/>
            <person name="Grigoriev I."/>
        </authorList>
    </citation>
    <scope>NUCLEOTIDE SEQUENCE</scope>
    <source>
        <strain evidence="7">CBS 122681</strain>
    </source>
</reference>
<name>A0A6A6TSZ6_9PLEO</name>
<dbReference type="InterPro" id="IPR029063">
    <property type="entry name" value="SAM-dependent_MTases_sf"/>
</dbReference>
<evidence type="ECO:0000256" key="5">
    <source>
        <dbReference type="SAM" id="MobiDB-lite"/>
    </source>
</evidence>
<dbReference type="OrthoDB" id="3340390at2759"/>
<dbReference type="GO" id="GO:0008171">
    <property type="term" value="F:O-methyltransferase activity"/>
    <property type="evidence" value="ECO:0007669"/>
    <property type="project" value="InterPro"/>
</dbReference>
<dbReference type="PROSITE" id="PS51683">
    <property type="entry name" value="SAM_OMT_II"/>
    <property type="match status" value="1"/>
</dbReference>
<dbReference type="Gene3D" id="3.40.50.150">
    <property type="entry name" value="Vaccinia Virus protein VP39"/>
    <property type="match status" value="1"/>
</dbReference>
<gene>
    <name evidence="7" type="ORF">K491DRAFT_710474</name>
</gene>
<dbReference type="EMBL" id="MU004291">
    <property type="protein sequence ID" value="KAF2662063.1"/>
    <property type="molecule type" value="Genomic_DNA"/>
</dbReference>
<dbReference type="Proteomes" id="UP000799324">
    <property type="component" value="Unassembled WGS sequence"/>
</dbReference>
<keyword evidence="3" id="KW-0949">S-adenosyl-L-methionine</keyword>
<evidence type="ECO:0000313" key="7">
    <source>
        <dbReference type="EMBL" id="KAF2662063.1"/>
    </source>
</evidence>
<sequence>MDRDALNETFRDIAASKEWQLRRASATPLSPQHGPVTQDNDSSVSADDLVTSSGGSRDLLVRVLRVLSALGFVEETGESQWIGNNVTAVMCRPEAQAAHIHKWDNCNGTMIKMTDYLRAVGHQTPTDPANGPFQHAFNTDKSAFEYWIEHPEIAANFNTFMRGKRASRPSWAEWWPVSDLLRPGEFVNNTVLLVDVGGGQGHDTQIFRDRFPKQGRVILEDLPAVVQDLNELNGDIEIVQYNFFTPQVIKGARIYFFGMIFHDWSDEFCLKILAQTVPAMRKRYSKLLIDDAFLPVQGCPAILGALDLAMMAMHAGKERTQRQWRELLAQAGLKINKFWPYETGSATGIIEAELA</sequence>